<name>A0A9W8CST4_9FUNG</name>
<sequence length="147" mass="16852">MEDCFCWVTTYNGKSYRYPFYGFPFDNQYAVDEFSIRYSLYDDDDDDELSVNEHSDDELPEEACHSIILGTDVCTDKRVNYYSYLDNYLGFAALALNRPINIYLDDKKTTTDNTTLNTGMMDPGTPVNITGKMSAGGDWYARQLAKD</sequence>
<proteinExistence type="predicted"/>
<accession>A0A9W8CST4</accession>
<dbReference type="Proteomes" id="UP001149813">
    <property type="component" value="Unassembled WGS sequence"/>
</dbReference>
<dbReference type="EMBL" id="JANBOJ010000016">
    <property type="protein sequence ID" value="KAJ1724975.1"/>
    <property type="molecule type" value="Genomic_DNA"/>
</dbReference>
<reference evidence="1" key="1">
    <citation type="submission" date="2022-07" db="EMBL/GenBank/DDBJ databases">
        <title>Phylogenomic reconstructions and comparative analyses of Kickxellomycotina fungi.</title>
        <authorList>
            <person name="Reynolds N.K."/>
            <person name="Stajich J.E."/>
            <person name="Barry K."/>
            <person name="Grigoriev I.V."/>
            <person name="Crous P."/>
            <person name="Smith M.E."/>
        </authorList>
    </citation>
    <scope>NUCLEOTIDE SEQUENCE</scope>
    <source>
        <strain evidence="1">NBRC 32514</strain>
    </source>
</reference>
<dbReference type="AlphaFoldDB" id="A0A9W8CST4"/>
<comment type="caution">
    <text evidence="1">The sequence shown here is derived from an EMBL/GenBank/DDBJ whole genome shotgun (WGS) entry which is preliminary data.</text>
</comment>
<organism evidence="1 2">
    <name type="scientific">Coemansia erecta</name>
    <dbReference type="NCBI Taxonomy" id="147472"/>
    <lineage>
        <taxon>Eukaryota</taxon>
        <taxon>Fungi</taxon>
        <taxon>Fungi incertae sedis</taxon>
        <taxon>Zoopagomycota</taxon>
        <taxon>Kickxellomycotina</taxon>
        <taxon>Kickxellomycetes</taxon>
        <taxon>Kickxellales</taxon>
        <taxon>Kickxellaceae</taxon>
        <taxon>Coemansia</taxon>
    </lineage>
</organism>
<evidence type="ECO:0000313" key="2">
    <source>
        <dbReference type="Proteomes" id="UP001149813"/>
    </source>
</evidence>
<keyword evidence="2" id="KW-1185">Reference proteome</keyword>
<protein>
    <submittedName>
        <fullName evidence="1">Uncharacterized protein</fullName>
    </submittedName>
</protein>
<gene>
    <name evidence="1" type="ORF">LPJ53_000829</name>
</gene>
<evidence type="ECO:0000313" key="1">
    <source>
        <dbReference type="EMBL" id="KAJ1724975.1"/>
    </source>
</evidence>
<dbReference type="OrthoDB" id="10664113at2759"/>